<feature type="region of interest" description="Disordered" evidence="1">
    <location>
        <begin position="471"/>
        <end position="493"/>
    </location>
</feature>
<gene>
    <name evidence="2" type="ORF">DY245_33330</name>
</gene>
<evidence type="ECO:0000313" key="3">
    <source>
        <dbReference type="Proteomes" id="UP000262477"/>
    </source>
</evidence>
<dbReference type="AlphaFoldDB" id="A0A371PVF6"/>
<evidence type="ECO:0000256" key="1">
    <source>
        <dbReference type="SAM" id="MobiDB-lite"/>
    </source>
</evidence>
<dbReference type="Gene3D" id="2.130.10.10">
    <property type="entry name" value="YVTN repeat-like/Quinoprotein amine dehydrogenase"/>
    <property type="match status" value="1"/>
</dbReference>
<dbReference type="Gene3D" id="2.60.40.10">
    <property type="entry name" value="Immunoglobulins"/>
    <property type="match status" value="1"/>
</dbReference>
<dbReference type="InterPro" id="IPR015943">
    <property type="entry name" value="WD40/YVTN_repeat-like_dom_sf"/>
</dbReference>
<dbReference type="SUPFAM" id="SSF101898">
    <property type="entry name" value="NHL repeat"/>
    <property type="match status" value="1"/>
</dbReference>
<keyword evidence="3" id="KW-1185">Reference proteome</keyword>
<dbReference type="SUPFAM" id="SSF49373">
    <property type="entry name" value="Invasin/intimin cell-adhesion fragments"/>
    <property type="match status" value="2"/>
</dbReference>
<feature type="region of interest" description="Disordered" evidence="1">
    <location>
        <begin position="1"/>
        <end position="25"/>
    </location>
</feature>
<dbReference type="EMBL" id="QUAC01000310">
    <property type="protein sequence ID" value="REK86231.1"/>
    <property type="molecule type" value="Genomic_DNA"/>
</dbReference>
<reference evidence="2 3" key="1">
    <citation type="submission" date="2018-08" db="EMBL/GenBank/DDBJ databases">
        <title>Streptomyces NEAU-D10 sp. nov., a novel Actinomycete isolated from soil.</title>
        <authorList>
            <person name="Jin L."/>
        </authorList>
    </citation>
    <scope>NUCLEOTIDE SEQUENCE [LARGE SCALE GENOMIC DNA]</scope>
    <source>
        <strain evidence="2 3">NEAU-D10</strain>
    </source>
</reference>
<feature type="compositionally biased region" description="Polar residues" evidence="1">
    <location>
        <begin position="471"/>
        <end position="487"/>
    </location>
</feature>
<evidence type="ECO:0000313" key="2">
    <source>
        <dbReference type="EMBL" id="REK86231.1"/>
    </source>
</evidence>
<dbReference type="InterPro" id="IPR013783">
    <property type="entry name" value="Ig-like_fold"/>
</dbReference>
<name>A0A371PVF6_STRIH</name>
<dbReference type="GO" id="GO:0005975">
    <property type="term" value="P:carbohydrate metabolic process"/>
    <property type="evidence" value="ECO:0007669"/>
    <property type="project" value="UniProtKB-ARBA"/>
</dbReference>
<accession>A0A371PVF6</accession>
<sequence>MTPPPQKENAVTAPESPNHYPLSEGAQPVAVAPPLTGDPYLWFVTGDARIGRFRTGTPYDSRVFTPNYSARKAETLTTLSTTVWTYAHTSADGRVVSCTASGDYGLHGTGPAVACQALAVGHNSEDRERLVATHASRKSLVFIDTRKGGVEYSTTYKHALYGLAISSDTPKEYWVSCPEAKELLTFDASDGGFSPHPIGLEFEPRDVAVSEAIMRTVWVGTSAKKIAKYNVDDPGTVYIDTPAVPGRLLVLPDGTLWFTMPDADQIGYINPGEAEVAGSVATGKGTRPSGLALDRNGQLWAGLEGTGQMFRVSEYQLKAVSGQGQEATVGQDFPHPLTVRAERLDQTPEPGAAITFTVVGDNARFFPGDRQTDQRTTGEDGTAQSSLLRAKEPGTFTVTAEWTEKQGYTRFENLVVRATVDKADSTRYHSGAGQHADPGENFDRRLRVVVVDKNGAPVPKVRVTFRVMGSNPASFGGNPTANATSGDDGTATAPVLTAGQQSASFKVEAWAKDAQAGTVFREYID</sequence>
<dbReference type="Proteomes" id="UP000262477">
    <property type="component" value="Unassembled WGS sequence"/>
</dbReference>
<proteinExistence type="predicted"/>
<dbReference type="InterPro" id="IPR008964">
    <property type="entry name" value="Invasin/intimin_cell_adhesion"/>
</dbReference>
<organism evidence="2 3">
    <name type="scientific">Streptomyces inhibens</name>
    <dbReference type="NCBI Taxonomy" id="2293571"/>
    <lineage>
        <taxon>Bacteria</taxon>
        <taxon>Bacillati</taxon>
        <taxon>Actinomycetota</taxon>
        <taxon>Actinomycetes</taxon>
        <taxon>Kitasatosporales</taxon>
        <taxon>Streptomycetaceae</taxon>
        <taxon>Streptomyces</taxon>
    </lineage>
</organism>
<comment type="caution">
    <text evidence="2">The sequence shown here is derived from an EMBL/GenBank/DDBJ whole genome shotgun (WGS) entry which is preliminary data.</text>
</comment>
<protein>
    <recommendedName>
        <fullName evidence="4">Big-1 domain-containing protein</fullName>
    </recommendedName>
</protein>
<evidence type="ECO:0008006" key="4">
    <source>
        <dbReference type="Google" id="ProtNLM"/>
    </source>
</evidence>